<dbReference type="EMBL" id="MW046482">
    <property type="protein sequence ID" value="QVW56780.1"/>
    <property type="molecule type" value="Genomic_DNA"/>
</dbReference>
<proteinExistence type="predicted"/>
<organism evidence="3">
    <name type="scientific">Turdus naumanni parvoviridae sp</name>
    <dbReference type="NCBI Taxonomy" id="2794525"/>
    <lineage>
        <taxon>Viruses</taxon>
        <taxon>Monodnaviria</taxon>
        <taxon>Shotokuvirae</taxon>
        <taxon>Cossaviricota</taxon>
        <taxon>Quintoviricetes</taxon>
        <taxon>Piccovirales</taxon>
        <taxon>Parvoviridae</taxon>
    </lineage>
</organism>
<dbReference type="GO" id="GO:0005198">
    <property type="term" value="F:structural molecule activity"/>
    <property type="evidence" value="ECO:0007669"/>
    <property type="project" value="InterPro"/>
</dbReference>
<name>A0A8E7G2F6_9VIRU</name>
<dbReference type="Pfam" id="PF08398">
    <property type="entry name" value="Phospholip_A2_4"/>
    <property type="match status" value="1"/>
</dbReference>
<dbReference type="InterPro" id="IPR013607">
    <property type="entry name" value="Phospholipase_A2-like"/>
</dbReference>
<feature type="compositionally biased region" description="Basic and acidic residues" evidence="1">
    <location>
        <begin position="86"/>
        <end position="102"/>
    </location>
</feature>
<reference evidence="3" key="1">
    <citation type="submission" date="2020-09" db="EMBL/GenBank/DDBJ databases">
        <title>Parvovirus dark matter in the feces of wild birds.</title>
        <authorList>
            <person name="Dai Z."/>
            <person name="Yang S."/>
            <person name="Zhang W."/>
        </authorList>
    </citation>
    <scope>NUCLEOTIDE SEQUENCE</scope>
    <source>
        <strain evidence="3">Thr146par07</strain>
    </source>
</reference>
<protein>
    <submittedName>
        <fullName evidence="3">VP1</fullName>
    </submittedName>
</protein>
<evidence type="ECO:0000259" key="2">
    <source>
        <dbReference type="Pfam" id="PF08398"/>
    </source>
</evidence>
<accession>A0A8E7G2F6</accession>
<evidence type="ECO:0000256" key="1">
    <source>
        <dbReference type="SAM" id="MobiDB-lite"/>
    </source>
</evidence>
<feature type="domain" description="Phospholipase A2-like" evidence="2">
    <location>
        <begin position="60"/>
        <end position="117"/>
    </location>
</feature>
<feature type="region of interest" description="Disordered" evidence="1">
    <location>
        <begin position="62"/>
        <end position="102"/>
    </location>
</feature>
<sequence>MASDAARRRQLAIDQSIRNRERFYGYTRTFARGIESEHYKPVSIQGAHKQSEHIEQDRQGFALPGTKYTGPGNSLNRGPGVNQADEDAKKHDKEYHTAKSHKDIQKSDISLLQRAGDHFIEGISGKGTLGDTILSAAQGIGIGGKYLAEKAVGPIYPSKFAGKKCHHLVHINGLAQKAMNMPMMHGIQVR</sequence>
<evidence type="ECO:0000313" key="3">
    <source>
        <dbReference type="EMBL" id="QVW56780.1"/>
    </source>
</evidence>